<evidence type="ECO:0000313" key="10">
    <source>
        <dbReference type="EMBL" id="GAC19334.1"/>
    </source>
</evidence>
<dbReference type="OrthoDB" id="9806127at2"/>
<evidence type="ECO:0000313" key="11">
    <source>
        <dbReference type="Proteomes" id="UP000006327"/>
    </source>
</evidence>
<dbReference type="PROSITE" id="PS50893">
    <property type="entry name" value="ABC_TRANSPORTER_2"/>
    <property type="match status" value="1"/>
</dbReference>
<evidence type="ECO:0000256" key="6">
    <source>
        <dbReference type="ARBA" id="ARBA00023136"/>
    </source>
</evidence>
<keyword evidence="2 7" id="KW-0812">Transmembrane</keyword>
<dbReference type="PROSITE" id="PS50929">
    <property type="entry name" value="ABC_TM1F"/>
    <property type="match status" value="1"/>
</dbReference>
<dbReference type="PANTHER" id="PTHR24221">
    <property type="entry name" value="ATP-BINDING CASSETTE SUB-FAMILY B"/>
    <property type="match status" value="1"/>
</dbReference>
<evidence type="ECO:0000256" key="3">
    <source>
        <dbReference type="ARBA" id="ARBA00022741"/>
    </source>
</evidence>
<dbReference type="GO" id="GO:0005524">
    <property type="term" value="F:ATP binding"/>
    <property type="evidence" value="ECO:0007669"/>
    <property type="project" value="UniProtKB-KW"/>
</dbReference>
<dbReference type="GO" id="GO:0042883">
    <property type="term" value="P:cysteine transport"/>
    <property type="evidence" value="ECO:0007669"/>
    <property type="project" value="InterPro"/>
</dbReference>
<dbReference type="PROSITE" id="PS00211">
    <property type="entry name" value="ABC_TRANSPORTER_1"/>
    <property type="match status" value="1"/>
</dbReference>
<dbReference type="SUPFAM" id="SSF90123">
    <property type="entry name" value="ABC transporter transmembrane region"/>
    <property type="match status" value="1"/>
</dbReference>
<dbReference type="Pfam" id="PF00005">
    <property type="entry name" value="ABC_tran"/>
    <property type="match status" value="1"/>
</dbReference>
<dbReference type="InterPro" id="IPR027417">
    <property type="entry name" value="P-loop_NTPase"/>
</dbReference>
<dbReference type="InterPro" id="IPR014216">
    <property type="entry name" value="ABC_transptr_CydD"/>
</dbReference>
<dbReference type="Pfam" id="PF00664">
    <property type="entry name" value="ABC_membrane"/>
    <property type="match status" value="1"/>
</dbReference>
<dbReference type="Gene3D" id="1.20.1560.10">
    <property type="entry name" value="ABC transporter type 1, transmembrane domain"/>
    <property type="match status" value="1"/>
</dbReference>
<feature type="transmembrane region" description="Helical" evidence="7">
    <location>
        <begin position="284"/>
        <end position="304"/>
    </location>
</feature>
<keyword evidence="4 10" id="KW-0067">ATP-binding</keyword>
<evidence type="ECO:0000256" key="1">
    <source>
        <dbReference type="ARBA" id="ARBA00004651"/>
    </source>
</evidence>
<dbReference type="SMART" id="SM00382">
    <property type="entry name" value="AAA"/>
    <property type="match status" value="1"/>
</dbReference>
<dbReference type="EMBL" id="BAEO01000029">
    <property type="protein sequence ID" value="GAC19334.1"/>
    <property type="molecule type" value="Genomic_DNA"/>
</dbReference>
<feature type="transmembrane region" description="Helical" evidence="7">
    <location>
        <begin position="31"/>
        <end position="53"/>
    </location>
</feature>
<dbReference type="CDD" id="cd18584">
    <property type="entry name" value="ABC_6TM_AarD_CydD"/>
    <property type="match status" value="1"/>
</dbReference>
<sequence>MLSHNKKRPAEQKFLTGRALLNHFASDKKQVLWLSVIAGTLATFFLAMQWISFAWMVEDVIIYQHSFTHQPEWLILFICSAIGRVVSTRLQTMFGQNASIAIRSNIRKKLLLLWRQQSPLSSHLHSPAAAATQWVEDIESMDGYFSKYWPQQMLAFISPLIILCVVAWLNWLCAVLLLISAPLIPLFMILVGMGAEQLNQKYSLIRQRLAGHFLNRVANLTTIKLLHAEQAVFGEVEAASDSYRKIITKTLRVAFLSSTVLEFFTSVAIASLAIYIGFSLYGAINWGPASSISLFSGLLILILAPEFFQPLRNLSQYYHDKAAALGAANNLLKVFNEEPKQQSEDQVFTETKTDAKLKQSTDKQNITPFPNQQPLLNIHNLAIGYSPDSVLADDINLQVKGGQLLAITGESGAGKSTLLYTLADYLKPLKGNVVTFPGKQMPIAYLPQRPWLKNASVLSNLEEFAPNATQEQMRETLIELGLNEIFGKNHNGLNTMIGEHGQGFSGGQLQRLALARVMLNPTAIILLDEPTAKLDLSSKKYIYAALKKLKSNAILVVATHDLGLLDIADVHLNLNQKEGVEGAVLV</sequence>
<comment type="caution">
    <text evidence="10">The sequence shown here is derived from an EMBL/GenBank/DDBJ whole genome shotgun (WGS) entry which is preliminary data.</text>
</comment>
<name>K6XFD9_9ALTE</name>
<evidence type="ECO:0000259" key="9">
    <source>
        <dbReference type="PROSITE" id="PS50929"/>
    </source>
</evidence>
<evidence type="ECO:0000256" key="2">
    <source>
        <dbReference type="ARBA" id="ARBA00022692"/>
    </source>
</evidence>
<dbReference type="Proteomes" id="UP000006327">
    <property type="component" value="Unassembled WGS sequence"/>
</dbReference>
<dbReference type="AlphaFoldDB" id="K6XFD9"/>
<dbReference type="InterPro" id="IPR017871">
    <property type="entry name" value="ABC_transporter-like_CS"/>
</dbReference>
<dbReference type="InterPro" id="IPR003593">
    <property type="entry name" value="AAA+_ATPase"/>
</dbReference>
<dbReference type="InterPro" id="IPR011527">
    <property type="entry name" value="ABC1_TM_dom"/>
</dbReference>
<dbReference type="GO" id="GO:0016887">
    <property type="term" value="F:ATP hydrolysis activity"/>
    <property type="evidence" value="ECO:0007669"/>
    <property type="project" value="InterPro"/>
</dbReference>
<reference evidence="10 11" key="1">
    <citation type="journal article" date="2017" name="Antonie Van Leeuwenhoek">
        <title>Rhizobium rhizosphaerae sp. nov., a novel species isolated from rice rhizosphere.</title>
        <authorList>
            <person name="Zhao J.J."/>
            <person name="Zhang J."/>
            <person name="Zhang R.J."/>
            <person name="Zhang C.W."/>
            <person name="Yin H.Q."/>
            <person name="Zhang X.X."/>
        </authorList>
    </citation>
    <scope>NUCLEOTIDE SEQUENCE [LARGE SCALE GENOMIC DNA]</scope>
    <source>
        <strain evidence="10 11">BSs20135</strain>
    </source>
</reference>
<evidence type="ECO:0000256" key="7">
    <source>
        <dbReference type="SAM" id="Phobius"/>
    </source>
</evidence>
<proteinExistence type="predicted"/>
<feature type="domain" description="ABC transporter" evidence="8">
    <location>
        <begin position="376"/>
        <end position="586"/>
    </location>
</feature>
<evidence type="ECO:0000256" key="5">
    <source>
        <dbReference type="ARBA" id="ARBA00022989"/>
    </source>
</evidence>
<dbReference type="PANTHER" id="PTHR24221:SF261">
    <property type="entry name" value="GLUTATHIONE_L-CYSTEINE TRANSPORT SYSTEM ATP-BINDING_PERMEASE PROTEIN CYDD"/>
    <property type="match status" value="1"/>
</dbReference>
<keyword evidence="3" id="KW-0547">Nucleotide-binding</keyword>
<dbReference type="Gene3D" id="3.40.50.300">
    <property type="entry name" value="P-loop containing nucleotide triphosphate hydrolases"/>
    <property type="match status" value="1"/>
</dbReference>
<dbReference type="GO" id="GO:0005886">
    <property type="term" value="C:plasma membrane"/>
    <property type="evidence" value="ECO:0007669"/>
    <property type="project" value="UniProtKB-SubCell"/>
</dbReference>
<organism evidence="10 11">
    <name type="scientific">Paraglaciecola arctica BSs20135</name>
    <dbReference type="NCBI Taxonomy" id="493475"/>
    <lineage>
        <taxon>Bacteria</taxon>
        <taxon>Pseudomonadati</taxon>
        <taxon>Pseudomonadota</taxon>
        <taxon>Gammaproteobacteria</taxon>
        <taxon>Alteromonadales</taxon>
        <taxon>Alteromonadaceae</taxon>
        <taxon>Paraglaciecola</taxon>
    </lineage>
</organism>
<feature type="transmembrane region" description="Helical" evidence="7">
    <location>
        <begin position="253"/>
        <end position="278"/>
    </location>
</feature>
<dbReference type="InterPro" id="IPR036640">
    <property type="entry name" value="ABC1_TM_sf"/>
</dbReference>
<keyword evidence="11" id="KW-1185">Reference proteome</keyword>
<gene>
    <name evidence="10" type="primary">cydD</name>
    <name evidence="10" type="ORF">GARC_2368</name>
</gene>
<feature type="transmembrane region" description="Helical" evidence="7">
    <location>
        <begin position="177"/>
        <end position="198"/>
    </location>
</feature>
<dbReference type="STRING" id="493475.GARC_2368"/>
<feature type="domain" description="ABC transmembrane type-1" evidence="9">
    <location>
        <begin position="33"/>
        <end position="323"/>
    </location>
</feature>
<dbReference type="GO" id="GO:0140359">
    <property type="term" value="F:ABC-type transporter activity"/>
    <property type="evidence" value="ECO:0007669"/>
    <property type="project" value="InterPro"/>
</dbReference>
<dbReference type="NCBIfam" id="TIGR02857">
    <property type="entry name" value="CydD"/>
    <property type="match status" value="1"/>
</dbReference>
<keyword evidence="5 7" id="KW-1133">Transmembrane helix</keyword>
<dbReference type="eggNOG" id="COG4988">
    <property type="taxonomic scope" value="Bacteria"/>
</dbReference>
<dbReference type="RefSeq" id="WP_007620055.1">
    <property type="nucleotide sequence ID" value="NZ_BAEO01000029.1"/>
</dbReference>
<dbReference type="GO" id="GO:0034040">
    <property type="term" value="F:ATPase-coupled lipid transmembrane transporter activity"/>
    <property type="evidence" value="ECO:0007669"/>
    <property type="project" value="TreeGrafter"/>
</dbReference>
<evidence type="ECO:0000256" key="4">
    <source>
        <dbReference type="ARBA" id="ARBA00022840"/>
    </source>
</evidence>
<dbReference type="InterPro" id="IPR039421">
    <property type="entry name" value="Type_1_exporter"/>
</dbReference>
<accession>K6XFD9</accession>
<protein>
    <submittedName>
        <fullName evidence="10">ATP-binding/permease protein cydD</fullName>
    </submittedName>
</protein>
<keyword evidence="6 7" id="KW-0472">Membrane</keyword>
<feature type="transmembrane region" description="Helical" evidence="7">
    <location>
        <begin position="153"/>
        <end position="171"/>
    </location>
</feature>
<dbReference type="SUPFAM" id="SSF52540">
    <property type="entry name" value="P-loop containing nucleoside triphosphate hydrolases"/>
    <property type="match status" value="1"/>
</dbReference>
<comment type="subcellular location">
    <subcellularLocation>
        <location evidence="1">Cell membrane</location>
        <topology evidence="1">Multi-pass membrane protein</topology>
    </subcellularLocation>
</comment>
<dbReference type="InterPro" id="IPR003439">
    <property type="entry name" value="ABC_transporter-like_ATP-bd"/>
</dbReference>
<evidence type="ECO:0000259" key="8">
    <source>
        <dbReference type="PROSITE" id="PS50893"/>
    </source>
</evidence>